<dbReference type="InterPro" id="IPR035992">
    <property type="entry name" value="Ricin_B-like_lectins"/>
</dbReference>
<dbReference type="OrthoDB" id="414826at2759"/>
<dbReference type="EMBL" id="MIGC01000114">
    <property type="protein sequence ID" value="PHJ25867.1"/>
    <property type="molecule type" value="Genomic_DNA"/>
</dbReference>
<dbReference type="PANTHER" id="PTHR31331">
    <property type="entry name" value="LCCL DOMAIN PROTEIN (AFU_ORTHOLOGUE AFUA_5G08630)"/>
    <property type="match status" value="1"/>
</dbReference>
<dbReference type="SUPFAM" id="SSF56496">
    <property type="entry name" value="Fibrinogen C-terminal domain-like"/>
    <property type="match status" value="1"/>
</dbReference>
<dbReference type="InterPro" id="IPR036609">
    <property type="entry name" value="LCCL_sf"/>
</dbReference>
<feature type="domain" description="LCCL" evidence="4">
    <location>
        <begin position="780"/>
        <end position="882"/>
    </location>
</feature>
<dbReference type="SUPFAM" id="SSF49785">
    <property type="entry name" value="Galactose-binding domain-like"/>
    <property type="match status" value="1"/>
</dbReference>
<evidence type="ECO:0000259" key="3">
    <source>
        <dbReference type="PROSITE" id="PS50022"/>
    </source>
</evidence>
<accession>A0A2C6LCU1</accession>
<evidence type="ECO:0000259" key="4">
    <source>
        <dbReference type="PROSITE" id="PS50820"/>
    </source>
</evidence>
<dbReference type="SUPFAM" id="SSF50370">
    <property type="entry name" value="Ricin B-like lectins"/>
    <property type="match status" value="1"/>
</dbReference>
<organism evidence="5 6">
    <name type="scientific">Cystoisospora suis</name>
    <dbReference type="NCBI Taxonomy" id="483139"/>
    <lineage>
        <taxon>Eukaryota</taxon>
        <taxon>Sar</taxon>
        <taxon>Alveolata</taxon>
        <taxon>Apicomplexa</taxon>
        <taxon>Conoidasida</taxon>
        <taxon>Coccidia</taxon>
        <taxon>Eucoccidiorida</taxon>
        <taxon>Eimeriorina</taxon>
        <taxon>Sarcocystidae</taxon>
        <taxon>Cystoisospora</taxon>
    </lineage>
</organism>
<dbReference type="RefSeq" id="XP_067927513.1">
    <property type="nucleotide sequence ID" value="XM_068060507.1"/>
</dbReference>
<dbReference type="Pfam" id="PF00754">
    <property type="entry name" value="F5_F8_type_C"/>
    <property type="match status" value="1"/>
</dbReference>
<feature type="domain" description="F5/8 type C" evidence="3">
    <location>
        <begin position="288"/>
        <end position="432"/>
    </location>
</feature>
<dbReference type="PROSITE" id="PS50022">
    <property type="entry name" value="FA58C_3"/>
    <property type="match status" value="1"/>
</dbReference>
<dbReference type="InterPro" id="IPR036056">
    <property type="entry name" value="Fibrinogen-like_C"/>
</dbReference>
<dbReference type="PANTHER" id="PTHR31331:SF1">
    <property type="entry name" value="CYSTEINE RICH SECRETORY PROTEIN LCCL DOMAIN CONTAINING 2"/>
    <property type="match status" value="1"/>
</dbReference>
<dbReference type="Pfam" id="PF03815">
    <property type="entry name" value="LCCL"/>
    <property type="match status" value="1"/>
</dbReference>
<sequence>MSCRGNEQEESSDTIEKTYIKIDAAVASSVFPRELKQSITDFLSVGSNGMREYSPDKALTKGSGYWSSEGNHKTEVVSWTGTLNSRRTVEAIEINWAYAPGKVSIAASFDGKEPFQEIVPFQDVNAPSGDRRHCASSAAFEELIKFPHPVRAKAIRILMQNARYEYFGINLVQLVGAGNPIFRLQSGITSPHQDMCLQIDEHDDVVLDGCLSSLTAMDGRALWKYNELGQLYNPIKNKCMVLKDNIDLDGGAVIAENCEQAYKYNDGRSVWELQPNNQLKLLKGGSFCLSQQGSKAGMSDVAKNKQAKASHPRPGDSSHGPAVAVDGHSETYWASQGFPLEAVPDAVFLDIDLGEKYKLNTAAIDWEYPAMSYSISISDDGRTFTPVAHTAANNLFTTLNDLKSSVGRYVRLILEKPHPVHGKVDEEMLYGIRQFAIYSNRLRSIVQPCGTAKNSADARDKYFLELVAEVDFTSGNELHNAIEAVNRASAQISQQESELEGIMPALTTCKADKESTKQRLVTLEAKYSSLSDQLANLDNSLRAASALFAPSRVSSLSPGHSEESPVEDCYTLKNTTPQAVSGFYFVTPACSPKVLRAYCDSEYGGTYFVPPGSRVHRVSSRPGGTQLVELSENDGIVEPLDTVKACAAYGLEPVQLHSVNQIASLHRMLKQMELDLTNPVPLGVNNGSGFFYSLDLQKDGCHCTGAQITNLVLGASPTETGVQNTVGIGSEGLVFFDSSQVEMAAIICKILLFFLPWVLLVSSHFNAGSTNKDALNPPPAYIDVSCSTTPGGNAAFDGPPGTSVAVKCPQNCLFTAEGAQVIGGEGGVYSDDSSICLAAVHGGFLDRSGLVSVRMVQAPSEFEGSDNNGVMSESYMGAPQSRAFRLERVAVKCPKTAPPAASSFLEVNVVRDTASLSNSEAASNPKPDGAVLESDQFTNPATEAAVHQLEVMVNSRIGSTSPSVLHAIEEEASKVISNARSILKPAGVLEAELRVRQIAPMMCRGSQLAGTLQARASQLLSKATVLTDSLKSAAGRVTSTLDRTNQQLQQVRATLTGPAASESTRTYAFQALLARASQTQADSWELAAFNPAEFYDVFEVYNSRTAIGAGNWRVGGSPAGGRGGRNILSQAAVVSPSHPGAAAVGTFVRLRHKRFFDSIFSADVYVSGTGSVGVAFRMKDFSNMFLFEMRQRSMRQSGGFKRLLRIVDGTPVVVARVDDGGYLEGKWYTIRIETREARLRISVIEESGKLLAVQPEPIIDLVDGSFMSGSIGFFTSEVDGAFFDMVRVEALPCVLKTVSLPPKPATCSNYRESVS</sequence>
<dbReference type="SMART" id="SM00603">
    <property type="entry name" value="LCCL"/>
    <property type="match status" value="1"/>
</dbReference>
<protein>
    <submittedName>
        <fullName evidence="5">F5 8 type c domain-containing protein</fullName>
    </submittedName>
</protein>
<dbReference type="InterPro" id="IPR008979">
    <property type="entry name" value="Galactose-bd-like_sf"/>
</dbReference>
<dbReference type="InterPro" id="IPR051957">
    <property type="entry name" value="CRISP-LCCL_domain"/>
</dbReference>
<evidence type="ECO:0000256" key="2">
    <source>
        <dbReference type="SAM" id="MobiDB-lite"/>
    </source>
</evidence>
<name>A0A2C6LCU1_9APIC</name>
<dbReference type="VEuPathDB" id="ToxoDB:CSUI_000273"/>
<comment type="caution">
    <text evidence="5">The sequence shown here is derived from an EMBL/GenBank/DDBJ whole genome shotgun (WGS) entry which is preliminary data.</text>
</comment>
<dbReference type="Gene3D" id="2.60.120.560">
    <property type="entry name" value="Exo-inulinase, domain 1"/>
    <property type="match status" value="1"/>
</dbReference>
<reference evidence="5 6" key="1">
    <citation type="journal article" date="2017" name="Int. J. Parasitol.">
        <title>The genome of the protozoan parasite Cystoisospora suis and a reverse vaccinology approach to identify vaccine candidates.</title>
        <authorList>
            <person name="Palmieri N."/>
            <person name="Shrestha A."/>
            <person name="Ruttkowski B."/>
            <person name="Beck T."/>
            <person name="Vogl C."/>
            <person name="Tomley F."/>
            <person name="Blake D.P."/>
            <person name="Joachim A."/>
        </authorList>
    </citation>
    <scope>NUCLEOTIDE SEQUENCE [LARGE SCALE GENOMIC DNA]</scope>
    <source>
        <strain evidence="5 6">Wien I</strain>
    </source>
</reference>
<feature type="coiled-coil region" evidence="1">
    <location>
        <begin position="478"/>
        <end position="540"/>
    </location>
</feature>
<evidence type="ECO:0000313" key="5">
    <source>
        <dbReference type="EMBL" id="PHJ25867.1"/>
    </source>
</evidence>
<dbReference type="PROSITE" id="PS50231">
    <property type="entry name" value="RICIN_B_LECTIN"/>
    <property type="match status" value="1"/>
</dbReference>
<dbReference type="Gene3D" id="2.60.120.260">
    <property type="entry name" value="Galactose-binding domain-like"/>
    <property type="match status" value="1"/>
</dbReference>
<dbReference type="Gene3D" id="2.170.130.20">
    <property type="entry name" value="LCCL-like domain"/>
    <property type="match status" value="1"/>
</dbReference>
<proteinExistence type="predicted"/>
<dbReference type="InterPro" id="IPR004043">
    <property type="entry name" value="LCCL"/>
</dbReference>
<dbReference type="GeneID" id="94423718"/>
<gene>
    <name evidence="5" type="ORF">CSUI_000273</name>
</gene>
<keyword evidence="6" id="KW-1185">Reference proteome</keyword>
<keyword evidence="1" id="KW-0175">Coiled coil</keyword>
<dbReference type="SUPFAM" id="SSF69848">
    <property type="entry name" value="LCCL domain"/>
    <property type="match status" value="1"/>
</dbReference>
<evidence type="ECO:0000313" key="6">
    <source>
        <dbReference type="Proteomes" id="UP000221165"/>
    </source>
</evidence>
<dbReference type="PROSITE" id="PS50820">
    <property type="entry name" value="LCCL"/>
    <property type="match status" value="1"/>
</dbReference>
<dbReference type="InterPro" id="IPR000421">
    <property type="entry name" value="FA58C"/>
</dbReference>
<feature type="region of interest" description="Disordered" evidence="2">
    <location>
        <begin position="299"/>
        <end position="324"/>
    </location>
</feature>
<dbReference type="Proteomes" id="UP000221165">
    <property type="component" value="Unassembled WGS sequence"/>
</dbReference>
<evidence type="ECO:0000256" key="1">
    <source>
        <dbReference type="SAM" id="Coils"/>
    </source>
</evidence>